<evidence type="ECO:0000313" key="10">
    <source>
        <dbReference type="Proteomes" id="UP001174909"/>
    </source>
</evidence>
<protein>
    <submittedName>
        <fullName evidence="9">Probable ABC transporter permease protein YesP</fullName>
    </submittedName>
</protein>
<evidence type="ECO:0000256" key="5">
    <source>
        <dbReference type="ARBA" id="ARBA00022989"/>
    </source>
</evidence>
<feature type="transmembrane region" description="Helical" evidence="7">
    <location>
        <begin position="66"/>
        <end position="87"/>
    </location>
</feature>
<proteinExistence type="predicted"/>
<feature type="transmembrane region" description="Helical" evidence="7">
    <location>
        <begin position="205"/>
        <end position="230"/>
    </location>
</feature>
<evidence type="ECO:0000256" key="2">
    <source>
        <dbReference type="ARBA" id="ARBA00022448"/>
    </source>
</evidence>
<sequence>MNIAGYLFISPWIIKFLTLNAGAMLASFGISLFKTDFFTTFEFIGLKNYTRLFSDPLFWKSLSVTAYYAFGMVPLALVFSLVIALLLNQGIKLQGVYRVVYYLPSIVSGVAVAILWKYLLQPRWGLINQGLALVGIEGPKWLFSTTWAMPAFILMGVWAAGGNMLLYLAGLQGIPTDLYDAASIDGANAWHRFWRITLPMLTPTIYFNLIISIIGAWQIFTQSFIITAGGPDNSTLTMVLLLYRKGFQQFHFGYASAIAWVLFAIVMLLTVLVVRSSEAWVYYAGEVRG</sequence>
<dbReference type="InterPro" id="IPR035906">
    <property type="entry name" value="MetI-like_sf"/>
</dbReference>
<keyword evidence="4 7" id="KW-0812">Transmembrane</keyword>
<dbReference type="EMBL" id="CASHTH010001634">
    <property type="protein sequence ID" value="CAI8017488.1"/>
    <property type="molecule type" value="Genomic_DNA"/>
</dbReference>
<dbReference type="InterPro" id="IPR051393">
    <property type="entry name" value="ABC_transporter_permease"/>
</dbReference>
<dbReference type="GO" id="GO:0005886">
    <property type="term" value="C:plasma membrane"/>
    <property type="evidence" value="ECO:0007669"/>
    <property type="project" value="UniProtKB-SubCell"/>
</dbReference>
<dbReference type="Proteomes" id="UP001174909">
    <property type="component" value="Unassembled WGS sequence"/>
</dbReference>
<evidence type="ECO:0000256" key="3">
    <source>
        <dbReference type="ARBA" id="ARBA00022475"/>
    </source>
</evidence>
<comment type="caution">
    <text evidence="9">The sequence shown here is derived from an EMBL/GenBank/DDBJ whole genome shotgun (WGS) entry which is preliminary data.</text>
</comment>
<feature type="transmembrane region" description="Helical" evidence="7">
    <location>
        <begin position="99"/>
        <end position="119"/>
    </location>
</feature>
<dbReference type="Pfam" id="PF00528">
    <property type="entry name" value="BPD_transp_1"/>
    <property type="match status" value="1"/>
</dbReference>
<keyword evidence="3" id="KW-1003">Cell membrane</keyword>
<feature type="transmembrane region" description="Helical" evidence="7">
    <location>
        <begin position="12"/>
        <end position="33"/>
    </location>
</feature>
<dbReference type="AlphaFoldDB" id="A0AA35RTL0"/>
<feature type="domain" description="ABC transmembrane type-1" evidence="8">
    <location>
        <begin position="62"/>
        <end position="273"/>
    </location>
</feature>
<dbReference type="SUPFAM" id="SSF161098">
    <property type="entry name" value="MetI-like"/>
    <property type="match status" value="1"/>
</dbReference>
<keyword evidence="5 7" id="KW-1133">Transmembrane helix</keyword>
<reference evidence="9" key="1">
    <citation type="submission" date="2023-03" db="EMBL/GenBank/DDBJ databases">
        <authorList>
            <person name="Steffen K."/>
            <person name="Cardenas P."/>
        </authorList>
    </citation>
    <scope>NUCLEOTIDE SEQUENCE</scope>
</reference>
<dbReference type="PANTHER" id="PTHR30193:SF1">
    <property type="entry name" value="ABC TRANSPORTER PERMEASE PROTEIN YESP-RELATED"/>
    <property type="match status" value="1"/>
</dbReference>
<evidence type="ECO:0000256" key="4">
    <source>
        <dbReference type="ARBA" id="ARBA00022692"/>
    </source>
</evidence>
<evidence type="ECO:0000256" key="1">
    <source>
        <dbReference type="ARBA" id="ARBA00004651"/>
    </source>
</evidence>
<evidence type="ECO:0000313" key="9">
    <source>
        <dbReference type="EMBL" id="CAI8017488.1"/>
    </source>
</evidence>
<accession>A0AA35RTL0</accession>
<dbReference type="GO" id="GO:0055085">
    <property type="term" value="P:transmembrane transport"/>
    <property type="evidence" value="ECO:0007669"/>
    <property type="project" value="InterPro"/>
</dbReference>
<dbReference type="InterPro" id="IPR000515">
    <property type="entry name" value="MetI-like"/>
</dbReference>
<keyword evidence="10" id="KW-1185">Reference proteome</keyword>
<dbReference type="CDD" id="cd06261">
    <property type="entry name" value="TM_PBP2"/>
    <property type="match status" value="1"/>
</dbReference>
<organism evidence="9 10">
    <name type="scientific">Geodia barretti</name>
    <name type="common">Barrett's horny sponge</name>
    <dbReference type="NCBI Taxonomy" id="519541"/>
    <lineage>
        <taxon>Eukaryota</taxon>
        <taxon>Metazoa</taxon>
        <taxon>Porifera</taxon>
        <taxon>Demospongiae</taxon>
        <taxon>Heteroscleromorpha</taxon>
        <taxon>Tetractinellida</taxon>
        <taxon>Astrophorina</taxon>
        <taxon>Geodiidae</taxon>
        <taxon>Geodia</taxon>
    </lineage>
</organism>
<evidence type="ECO:0000259" key="8">
    <source>
        <dbReference type="PROSITE" id="PS50928"/>
    </source>
</evidence>
<dbReference type="PANTHER" id="PTHR30193">
    <property type="entry name" value="ABC TRANSPORTER PERMEASE PROTEIN"/>
    <property type="match status" value="1"/>
</dbReference>
<keyword evidence="2" id="KW-0813">Transport</keyword>
<keyword evidence="6 7" id="KW-0472">Membrane</keyword>
<gene>
    <name evidence="9" type="ORF">GBAR_LOCUS10609</name>
</gene>
<name>A0AA35RTL0_GEOBA</name>
<feature type="transmembrane region" description="Helical" evidence="7">
    <location>
        <begin position="250"/>
        <end position="274"/>
    </location>
</feature>
<comment type="subcellular location">
    <subcellularLocation>
        <location evidence="1">Cell membrane</location>
        <topology evidence="1">Multi-pass membrane protein</topology>
    </subcellularLocation>
</comment>
<evidence type="ECO:0000256" key="6">
    <source>
        <dbReference type="ARBA" id="ARBA00023136"/>
    </source>
</evidence>
<feature type="transmembrane region" description="Helical" evidence="7">
    <location>
        <begin position="147"/>
        <end position="169"/>
    </location>
</feature>
<dbReference type="Gene3D" id="1.10.3720.10">
    <property type="entry name" value="MetI-like"/>
    <property type="match status" value="1"/>
</dbReference>
<evidence type="ECO:0000256" key="7">
    <source>
        <dbReference type="SAM" id="Phobius"/>
    </source>
</evidence>
<dbReference type="PROSITE" id="PS50928">
    <property type="entry name" value="ABC_TM1"/>
    <property type="match status" value="1"/>
</dbReference>